<evidence type="ECO:0000256" key="6">
    <source>
        <dbReference type="PIRSR" id="PIRSR004869-50"/>
    </source>
</evidence>
<organism evidence="9">
    <name type="scientific">Geoglobus ahangari</name>
    <dbReference type="NCBI Taxonomy" id="113653"/>
    <lineage>
        <taxon>Archaea</taxon>
        <taxon>Methanobacteriati</taxon>
        <taxon>Methanobacteriota</taxon>
        <taxon>Archaeoglobi</taxon>
        <taxon>Archaeoglobales</taxon>
        <taxon>Archaeoglobaceae</taxon>
        <taxon>Geoglobus</taxon>
    </lineage>
</organism>
<dbReference type="InterPro" id="IPR058240">
    <property type="entry name" value="rSAM_sf"/>
</dbReference>
<dbReference type="Pfam" id="PF04055">
    <property type="entry name" value="Radical_SAM"/>
    <property type="match status" value="1"/>
</dbReference>
<dbReference type="EMBL" id="DTAK01000010">
    <property type="protein sequence ID" value="HGU58888.1"/>
    <property type="molecule type" value="Genomic_DNA"/>
</dbReference>
<evidence type="ECO:0000313" key="9">
    <source>
        <dbReference type="EMBL" id="HGU58888.1"/>
    </source>
</evidence>
<dbReference type="SFLD" id="SFLDS00029">
    <property type="entry name" value="Radical_SAM"/>
    <property type="match status" value="1"/>
</dbReference>
<reference evidence="9" key="1">
    <citation type="journal article" date="2020" name="mSystems">
        <title>Genome- and Community-Level Interaction Insights into Carbon Utilization and Element Cycling Functions of Hydrothermarchaeota in Hydrothermal Sediment.</title>
        <authorList>
            <person name="Zhou Z."/>
            <person name="Liu Y."/>
            <person name="Xu W."/>
            <person name="Pan J."/>
            <person name="Luo Z.H."/>
            <person name="Li M."/>
        </authorList>
    </citation>
    <scope>NUCLEOTIDE SEQUENCE [LARGE SCALE GENOMIC DNA]</scope>
    <source>
        <strain evidence="9">SpSt-62</strain>
        <strain evidence="8">SpSt-97</strain>
    </source>
</reference>
<comment type="caution">
    <text evidence="9">The sequence shown here is derived from an EMBL/GenBank/DDBJ whole genome shotgun (WGS) entry which is preliminary data.</text>
</comment>
<dbReference type="GO" id="GO:0003824">
    <property type="term" value="F:catalytic activity"/>
    <property type="evidence" value="ECO:0007669"/>
    <property type="project" value="InterPro"/>
</dbReference>
<evidence type="ECO:0000256" key="2">
    <source>
        <dbReference type="ARBA" id="ARBA00022691"/>
    </source>
</evidence>
<evidence type="ECO:0000259" key="7">
    <source>
        <dbReference type="PROSITE" id="PS51918"/>
    </source>
</evidence>
<dbReference type="AlphaFoldDB" id="A0A7C4S722"/>
<evidence type="ECO:0000256" key="1">
    <source>
        <dbReference type="ARBA" id="ARBA00022485"/>
    </source>
</evidence>
<keyword evidence="5 6" id="KW-0411">Iron-sulfur</keyword>
<sequence length="331" mass="37704">MRCALCDGSLPSRAIPVCPKCAKTDKAIEFVPQIHEGVEKINGKGEFKCNLCSNNCGFDDVSLCKLRFFKKGKLFSLTSSKRAVLHAYEDPLPTNCCNAWFCKGSKLYGTNLAVFYYGCNFDCLFCQNWIHKNVEKGFTVTEEEIVEKAMKERVKCICHFGGSPEPQIVFAINFSREVLRRREIMICWEWNGAGRTDLALKAAELSHKSGGTVKFDLKAFSKPLHMVLTGRENEQVLKNFERIYEKFPEVLSATTLLVPYYVNEEEVENIAKFIASLSDEIPYSLLIFHPDYKLSDMTVTPRKQVEMCYKAAKKHLKRVHIGNKFLLAYAP</sequence>
<dbReference type="InterPro" id="IPR016431">
    <property type="entry name" value="Pyrv-formate_lyase-activ_prd"/>
</dbReference>
<dbReference type="CDD" id="cd01335">
    <property type="entry name" value="Radical_SAM"/>
    <property type="match status" value="1"/>
</dbReference>
<dbReference type="EMBL" id="DTPI01000001">
    <property type="protein sequence ID" value="HGE65529.1"/>
    <property type="molecule type" value="Genomic_DNA"/>
</dbReference>
<proteinExistence type="predicted"/>
<name>A0A7C4S722_9EURY</name>
<dbReference type="PIRSF" id="PIRSF004869">
    <property type="entry name" value="PflX_prd"/>
    <property type="match status" value="1"/>
</dbReference>
<feature type="binding site" evidence="6">
    <location>
        <position position="123"/>
    </location>
    <ligand>
        <name>[4Fe-4S] cluster</name>
        <dbReference type="ChEBI" id="CHEBI:49883"/>
        <note>4Fe-4S-S-AdoMet</note>
    </ligand>
</feature>
<dbReference type="InterPro" id="IPR034457">
    <property type="entry name" value="Organic_radical-activating"/>
</dbReference>
<keyword evidence="3 6" id="KW-0479">Metal-binding</keyword>
<dbReference type="InterPro" id="IPR007197">
    <property type="entry name" value="rSAM"/>
</dbReference>
<dbReference type="InterPro" id="IPR013785">
    <property type="entry name" value="Aldolase_TIM"/>
</dbReference>
<dbReference type="SUPFAM" id="SSF102114">
    <property type="entry name" value="Radical SAM enzymes"/>
    <property type="match status" value="1"/>
</dbReference>
<feature type="domain" description="Radical SAM core" evidence="7">
    <location>
        <begin position="105"/>
        <end position="326"/>
    </location>
</feature>
<protein>
    <submittedName>
        <fullName evidence="9">Radical SAM protein</fullName>
    </submittedName>
</protein>
<comment type="cofactor">
    <cofactor evidence="6">
        <name>[4Fe-4S] cluster</name>
        <dbReference type="ChEBI" id="CHEBI:49883"/>
    </cofactor>
    <text evidence="6">Binds 1 [4Fe-4S] cluster. The cluster is coordinated with 3 cysteines and an exchangeable S-adenosyl-L-methionine.</text>
</comment>
<dbReference type="GO" id="GO:0051539">
    <property type="term" value="F:4 iron, 4 sulfur cluster binding"/>
    <property type="evidence" value="ECO:0007669"/>
    <property type="project" value="UniProtKB-KW"/>
</dbReference>
<dbReference type="Gene3D" id="3.20.20.70">
    <property type="entry name" value="Aldolase class I"/>
    <property type="match status" value="1"/>
</dbReference>
<evidence type="ECO:0000313" key="8">
    <source>
        <dbReference type="EMBL" id="HGE65529.1"/>
    </source>
</evidence>
<dbReference type="PANTHER" id="PTHR30352:SF22">
    <property type="entry name" value="PYRUVATE FORMATE-LYASE ACTIVATING ENZYME HOMOLOG"/>
    <property type="match status" value="1"/>
</dbReference>
<dbReference type="GO" id="GO:0046872">
    <property type="term" value="F:metal ion binding"/>
    <property type="evidence" value="ECO:0007669"/>
    <property type="project" value="UniProtKB-KW"/>
</dbReference>
<feature type="binding site" evidence="6">
    <location>
        <position position="119"/>
    </location>
    <ligand>
        <name>[4Fe-4S] cluster</name>
        <dbReference type="ChEBI" id="CHEBI:49883"/>
        <note>4Fe-4S-S-AdoMet</note>
    </ligand>
</feature>
<evidence type="ECO:0000256" key="4">
    <source>
        <dbReference type="ARBA" id="ARBA00023004"/>
    </source>
</evidence>
<dbReference type="PANTHER" id="PTHR30352">
    <property type="entry name" value="PYRUVATE FORMATE-LYASE-ACTIVATING ENZYME"/>
    <property type="match status" value="1"/>
</dbReference>
<keyword evidence="1" id="KW-0004">4Fe-4S</keyword>
<keyword evidence="4 6" id="KW-0408">Iron</keyword>
<gene>
    <name evidence="9" type="ORF">ENT89_01515</name>
    <name evidence="8" type="ORF">ENX77_00070</name>
</gene>
<keyword evidence="2 6" id="KW-0949">S-adenosyl-L-methionine</keyword>
<evidence type="ECO:0000256" key="5">
    <source>
        <dbReference type="ARBA" id="ARBA00023014"/>
    </source>
</evidence>
<evidence type="ECO:0000256" key="3">
    <source>
        <dbReference type="ARBA" id="ARBA00022723"/>
    </source>
</evidence>
<feature type="binding site" evidence="6">
    <location>
        <position position="126"/>
    </location>
    <ligand>
        <name>[4Fe-4S] cluster</name>
        <dbReference type="ChEBI" id="CHEBI:49883"/>
        <note>4Fe-4S-S-AdoMet</note>
    </ligand>
</feature>
<dbReference type="PROSITE" id="PS51918">
    <property type="entry name" value="RADICAL_SAM"/>
    <property type="match status" value="1"/>
</dbReference>
<accession>A0A7C4S722</accession>